<evidence type="ECO:0000313" key="10">
    <source>
        <dbReference type="EMBL" id="AEH44777.1"/>
    </source>
</evidence>
<evidence type="ECO:0000256" key="1">
    <source>
        <dbReference type="ARBA" id="ARBA00007788"/>
    </source>
</evidence>
<keyword evidence="2 6" id="KW-0805">Transcription regulation</keyword>
<name>F8ACY3_THEID</name>
<evidence type="ECO:0000259" key="8">
    <source>
        <dbReference type="PROSITE" id="PS00715"/>
    </source>
</evidence>
<dbReference type="GO" id="GO:0016987">
    <property type="term" value="F:sigma factor activity"/>
    <property type="evidence" value="ECO:0007669"/>
    <property type="project" value="UniProtKB-KW"/>
</dbReference>
<proteinExistence type="inferred from homology"/>
<dbReference type="PRINTS" id="PR00046">
    <property type="entry name" value="SIGMA70FCT"/>
</dbReference>
<evidence type="ECO:0000256" key="6">
    <source>
        <dbReference type="RuleBase" id="RU362124"/>
    </source>
</evidence>
<feature type="region of interest" description="Disordered" evidence="7">
    <location>
        <begin position="1"/>
        <end position="88"/>
    </location>
</feature>
<evidence type="ECO:0000256" key="3">
    <source>
        <dbReference type="ARBA" id="ARBA00023082"/>
    </source>
</evidence>
<evidence type="ECO:0000256" key="5">
    <source>
        <dbReference type="ARBA" id="ARBA00023163"/>
    </source>
</evidence>
<dbReference type="GO" id="GO:0006352">
    <property type="term" value="P:DNA-templated transcription initiation"/>
    <property type="evidence" value="ECO:0007669"/>
    <property type="project" value="InterPro"/>
</dbReference>
<keyword evidence="4 6" id="KW-0238">DNA-binding</keyword>
<dbReference type="HOGENOM" id="CLU_014793_3_5_0"/>
<dbReference type="Gene3D" id="1.10.10.10">
    <property type="entry name" value="Winged helix-like DNA-binding domain superfamily/Winged helix DNA-binding domain"/>
    <property type="match status" value="2"/>
</dbReference>
<gene>
    <name evidence="10" type="ordered locus">Thein_0900</name>
</gene>
<organism evidence="10 11">
    <name type="scientific">Thermodesulfatator indicus (strain DSM 15286 / JCM 11887 / CIR29812)</name>
    <dbReference type="NCBI Taxonomy" id="667014"/>
    <lineage>
        <taxon>Bacteria</taxon>
        <taxon>Pseudomonadati</taxon>
        <taxon>Thermodesulfobacteriota</taxon>
        <taxon>Thermodesulfobacteria</taxon>
        <taxon>Thermodesulfobacteriales</taxon>
        <taxon>Thermodesulfatatoraceae</taxon>
        <taxon>Thermodesulfatator</taxon>
    </lineage>
</organism>
<feature type="compositionally biased region" description="Basic and acidic residues" evidence="7">
    <location>
        <begin position="54"/>
        <end position="72"/>
    </location>
</feature>
<feature type="domain" description="RNA polymerase sigma-70" evidence="8">
    <location>
        <begin position="165"/>
        <end position="178"/>
    </location>
</feature>
<dbReference type="Gene3D" id="1.20.120.1810">
    <property type="match status" value="1"/>
</dbReference>
<keyword evidence="3 6" id="KW-0731">Sigma factor</keyword>
<feature type="compositionally biased region" description="Basic and acidic residues" evidence="7">
    <location>
        <begin position="79"/>
        <end position="88"/>
    </location>
</feature>
<feature type="compositionally biased region" description="Basic and acidic residues" evidence="7">
    <location>
        <begin position="10"/>
        <end position="24"/>
    </location>
</feature>
<comment type="function">
    <text evidence="6">Sigma factors are initiation factors that promote the attachment of RNA polymerase to specific initiation sites and are then released.</text>
</comment>
<dbReference type="Proteomes" id="UP000006793">
    <property type="component" value="Chromosome"/>
</dbReference>
<dbReference type="PROSITE" id="PS00716">
    <property type="entry name" value="SIGMA70_2"/>
    <property type="match status" value="1"/>
</dbReference>
<dbReference type="PANTHER" id="PTHR30376">
    <property type="entry name" value="SIGMA FACTOR RPOH HEAT SHOCK RELATED"/>
    <property type="match status" value="1"/>
</dbReference>
<protein>
    <recommendedName>
        <fullName evidence="6">RNA polymerase sigma factor</fullName>
    </recommendedName>
</protein>
<dbReference type="EMBL" id="CP002683">
    <property type="protein sequence ID" value="AEH44777.1"/>
    <property type="molecule type" value="Genomic_DNA"/>
</dbReference>
<dbReference type="InterPro" id="IPR013324">
    <property type="entry name" value="RNA_pol_sigma_r3/r4-like"/>
</dbReference>
<dbReference type="InterPro" id="IPR014284">
    <property type="entry name" value="RNA_pol_sigma-70_dom"/>
</dbReference>
<accession>F8ACY3</accession>
<dbReference type="InterPro" id="IPR007630">
    <property type="entry name" value="RNA_pol_sigma70_r4"/>
</dbReference>
<evidence type="ECO:0000256" key="2">
    <source>
        <dbReference type="ARBA" id="ARBA00023015"/>
    </source>
</evidence>
<evidence type="ECO:0000256" key="7">
    <source>
        <dbReference type="SAM" id="MobiDB-lite"/>
    </source>
</evidence>
<dbReference type="STRING" id="667014.Thein_0900"/>
<feature type="compositionally biased region" description="Basic residues" evidence="7">
    <location>
        <begin position="39"/>
        <end position="51"/>
    </location>
</feature>
<dbReference type="Pfam" id="PF04542">
    <property type="entry name" value="Sigma70_r2"/>
    <property type="match status" value="1"/>
</dbReference>
<keyword evidence="11" id="KW-1185">Reference proteome</keyword>
<dbReference type="InterPro" id="IPR050813">
    <property type="entry name" value="Sigma-70_Factor"/>
</dbReference>
<dbReference type="InterPro" id="IPR036388">
    <property type="entry name" value="WH-like_DNA-bd_sf"/>
</dbReference>
<dbReference type="SUPFAM" id="SSF88659">
    <property type="entry name" value="Sigma3 and sigma4 domains of RNA polymerase sigma factors"/>
    <property type="match status" value="1"/>
</dbReference>
<keyword evidence="5 6" id="KW-0804">Transcription</keyword>
<dbReference type="Pfam" id="PF00140">
    <property type="entry name" value="Sigma70_r1_2"/>
    <property type="match status" value="1"/>
</dbReference>
<comment type="similarity">
    <text evidence="1 6">Belongs to the sigma-70 factor family.</text>
</comment>
<dbReference type="RefSeq" id="WP_013907520.1">
    <property type="nucleotide sequence ID" value="NC_015681.1"/>
</dbReference>
<dbReference type="PANTHER" id="PTHR30376:SF3">
    <property type="entry name" value="RNA POLYMERASE SIGMA FACTOR RPOH"/>
    <property type="match status" value="1"/>
</dbReference>
<dbReference type="NCBIfam" id="TIGR02937">
    <property type="entry name" value="sigma70-ECF"/>
    <property type="match status" value="1"/>
</dbReference>
<evidence type="ECO:0000313" key="11">
    <source>
        <dbReference type="Proteomes" id="UP000006793"/>
    </source>
</evidence>
<dbReference type="SUPFAM" id="SSF88946">
    <property type="entry name" value="Sigma2 domain of RNA polymerase sigma factors"/>
    <property type="match status" value="1"/>
</dbReference>
<dbReference type="PATRIC" id="fig|667014.3.peg.922"/>
<dbReference type="InterPro" id="IPR009042">
    <property type="entry name" value="RNA_pol_sigma70_r1_2"/>
</dbReference>
<dbReference type="PaxDb" id="667014-Thein_0900"/>
<dbReference type="NCBIfam" id="NF005143">
    <property type="entry name" value="PRK06596.1"/>
    <property type="match status" value="1"/>
</dbReference>
<dbReference type="OrthoDB" id="9809557at2"/>
<dbReference type="eggNOG" id="COG0568">
    <property type="taxonomic scope" value="Bacteria"/>
</dbReference>
<evidence type="ECO:0000256" key="4">
    <source>
        <dbReference type="ARBA" id="ARBA00023125"/>
    </source>
</evidence>
<evidence type="ECO:0000259" key="9">
    <source>
        <dbReference type="PROSITE" id="PS00716"/>
    </source>
</evidence>
<sequence>MSTKVSESQINKDKALVELPEKEPPLAVPVSSPTEEKPKKKIKLKLKKKNIARTTKEKAQNTEKKEQLSLKEPKKRTEKNRSEKEALPAIPKEEKDLISYDPLQQYLKEISKYPLLTREEEERLTKEYYETKDPKIAYRLVTSNLRLVVKIALDFQKFWMQNFLDLIQEGNVGLMQAVKKFDPYRGVKFSYYASFWIKAYILKFIMDNWRLVKIGTTQAQRKLFYNLRKEKEKLDAMGFEPAAKLISKRLNVKEEDVIEMEQRLSAGEVSLDAPVKEDSDELHRDFLADPNAKVEDQVAKKEVISKLRSILEEFGKDLKDKERVIFYERLLAEEPLTLQQIGQRFGVSRERIRQIEERLLKKLRKYLKERLPDAENYPLAIEGS</sequence>
<dbReference type="InterPro" id="IPR013325">
    <property type="entry name" value="RNA_pol_sigma_r2"/>
</dbReference>
<dbReference type="InterPro" id="IPR007627">
    <property type="entry name" value="RNA_pol_sigma70_r2"/>
</dbReference>
<feature type="domain" description="RNA polymerase sigma-70" evidence="9">
    <location>
        <begin position="337"/>
        <end position="363"/>
    </location>
</feature>
<dbReference type="GO" id="GO:0003677">
    <property type="term" value="F:DNA binding"/>
    <property type="evidence" value="ECO:0007669"/>
    <property type="project" value="UniProtKB-KW"/>
</dbReference>
<dbReference type="InParanoid" id="F8ACY3"/>
<reference evidence="10 11" key="2">
    <citation type="journal article" date="2012" name="Stand. Genomic Sci.">
        <title>Complete genome sequence of the thermophilic sulfate-reducing ocean bacterium Thermodesulfatator indicus type strain (CIR29812(T)).</title>
        <authorList>
            <person name="Anderson I."/>
            <person name="Saunders E."/>
            <person name="Lapidus A."/>
            <person name="Nolan M."/>
            <person name="Lucas S."/>
            <person name="Tice H."/>
            <person name="Del Rio T.G."/>
            <person name="Cheng J.F."/>
            <person name="Han C."/>
            <person name="Tapia R."/>
            <person name="Goodwin L.A."/>
            <person name="Pitluck S."/>
            <person name="Liolios K."/>
            <person name="Mavromatis K."/>
            <person name="Pagani I."/>
            <person name="Ivanova N."/>
            <person name="Mikhailova N."/>
            <person name="Pati A."/>
            <person name="Chen A."/>
            <person name="Palaniappan K."/>
            <person name="Land M."/>
            <person name="Hauser L."/>
            <person name="Jeffries C.D."/>
            <person name="Chang Y.J."/>
            <person name="Brambilla E.M."/>
            <person name="Rohde M."/>
            <person name="Spring S."/>
            <person name="Goker M."/>
            <person name="Detter J.C."/>
            <person name="Woyke T."/>
            <person name="Bristow J."/>
            <person name="Eisen J.A."/>
            <person name="Markowitz V."/>
            <person name="Hugenholtz P."/>
            <person name="Kyrpides N.C."/>
            <person name="Klenk H.P."/>
        </authorList>
    </citation>
    <scope>NUCLEOTIDE SEQUENCE [LARGE SCALE GENOMIC DNA]</scope>
    <source>
        <strain evidence="11">DSM 15286 / JCM 11887 / CIR29812</strain>
    </source>
</reference>
<dbReference type="PROSITE" id="PS00715">
    <property type="entry name" value="SIGMA70_1"/>
    <property type="match status" value="1"/>
</dbReference>
<reference evidence="11" key="1">
    <citation type="submission" date="2011-04" db="EMBL/GenBank/DDBJ databases">
        <title>The complete genome of Thermodesulfatator indicus DSM 15286.</title>
        <authorList>
            <person name="Lucas S."/>
            <person name="Copeland A."/>
            <person name="Lapidus A."/>
            <person name="Bruce D."/>
            <person name="Goodwin L."/>
            <person name="Pitluck S."/>
            <person name="Peters L."/>
            <person name="Kyrpides N."/>
            <person name="Mavromatis K."/>
            <person name="Pagani I."/>
            <person name="Ivanova N."/>
            <person name="Saunders L."/>
            <person name="Detter J.C."/>
            <person name="Tapia R."/>
            <person name="Han C."/>
            <person name="Land M."/>
            <person name="Hauser L."/>
            <person name="Markowitz V."/>
            <person name="Cheng J.-F."/>
            <person name="Hugenholtz P."/>
            <person name="Woyke T."/>
            <person name="Wu D."/>
            <person name="Spring S."/>
            <person name="Schroeder M."/>
            <person name="Brambilla E."/>
            <person name="Klenk H.-P."/>
            <person name="Eisen J.A."/>
        </authorList>
    </citation>
    <scope>NUCLEOTIDE SEQUENCE [LARGE SCALE GENOMIC DNA]</scope>
    <source>
        <strain evidence="11">DSM 15286 / JCM 11887 / CIR29812</strain>
    </source>
</reference>
<dbReference type="KEGG" id="tid:Thein_0900"/>
<dbReference type="Pfam" id="PF04545">
    <property type="entry name" value="Sigma70_r4"/>
    <property type="match status" value="1"/>
</dbReference>
<dbReference type="InterPro" id="IPR000943">
    <property type="entry name" value="RNA_pol_sigma70"/>
</dbReference>
<dbReference type="AlphaFoldDB" id="F8ACY3"/>
<dbReference type="FunCoup" id="F8ACY3">
    <property type="interactions" value="104"/>
</dbReference>